<dbReference type="WBParaSite" id="Hba_12520">
    <property type="protein sequence ID" value="Hba_12520"/>
    <property type="gene ID" value="Hba_12520"/>
</dbReference>
<evidence type="ECO:0000313" key="2">
    <source>
        <dbReference type="Proteomes" id="UP000095283"/>
    </source>
</evidence>
<name>A0A1I7X4Y0_HETBA</name>
<dbReference type="Pfam" id="PF03661">
    <property type="entry name" value="TMEM33_Pom33"/>
    <property type="match status" value="1"/>
</dbReference>
<keyword evidence="1" id="KW-0472">Membrane</keyword>
<keyword evidence="1" id="KW-0812">Transmembrane</keyword>
<evidence type="ECO:0000313" key="3">
    <source>
        <dbReference type="WBParaSite" id="Hba_12520"/>
    </source>
</evidence>
<organism evidence="2 3">
    <name type="scientific">Heterorhabditis bacteriophora</name>
    <name type="common">Entomopathogenic nematode worm</name>
    <dbReference type="NCBI Taxonomy" id="37862"/>
    <lineage>
        <taxon>Eukaryota</taxon>
        <taxon>Metazoa</taxon>
        <taxon>Ecdysozoa</taxon>
        <taxon>Nematoda</taxon>
        <taxon>Chromadorea</taxon>
        <taxon>Rhabditida</taxon>
        <taxon>Rhabditina</taxon>
        <taxon>Rhabditomorpha</taxon>
        <taxon>Strongyloidea</taxon>
        <taxon>Heterorhabditidae</taxon>
        <taxon>Heterorhabditis</taxon>
    </lineage>
</organism>
<reference evidence="3" key="1">
    <citation type="submission" date="2016-11" db="UniProtKB">
        <authorList>
            <consortium name="WormBaseParasite"/>
        </authorList>
    </citation>
    <scope>IDENTIFICATION</scope>
</reference>
<feature type="transmembrane region" description="Helical" evidence="1">
    <location>
        <begin position="33"/>
        <end position="53"/>
    </location>
</feature>
<accession>A0A1I7X4Y0</accession>
<dbReference type="Proteomes" id="UP000095283">
    <property type="component" value="Unplaced"/>
</dbReference>
<evidence type="ECO:0000256" key="1">
    <source>
        <dbReference type="SAM" id="Phobius"/>
    </source>
</evidence>
<dbReference type="GO" id="GO:0016020">
    <property type="term" value="C:membrane"/>
    <property type="evidence" value="ECO:0007669"/>
    <property type="project" value="InterPro"/>
</dbReference>
<dbReference type="InterPro" id="IPR005344">
    <property type="entry name" value="TMEM33/Pom33"/>
</dbReference>
<protein>
    <submittedName>
        <fullName evidence="3">Transmembrane protein</fullName>
    </submittedName>
</protein>
<dbReference type="AlphaFoldDB" id="A0A1I7X4Y0"/>
<keyword evidence="1" id="KW-1133">Transmembrane helix</keyword>
<sequence length="90" mass="10003">MHYVKIMNIIGKGTSPIVIRIAAITHTHTTNCLGIIACAEIFLVPILISMVFVQAFAQMRFSLDQVSASANCPQPVRILIPKSKKSRYFQ</sequence>
<keyword evidence="2" id="KW-1185">Reference proteome</keyword>
<proteinExistence type="predicted"/>